<dbReference type="Proteomes" id="UP000474054">
    <property type="component" value="Unassembled WGS sequence"/>
</dbReference>
<reference evidence="2 5" key="1">
    <citation type="submission" date="2019-10" db="EMBL/GenBank/DDBJ databases">
        <title>Comparative genomics of sulfur disproportionating microorganisms.</title>
        <authorList>
            <person name="Ward L.M."/>
            <person name="Bertran E."/>
            <person name="Johnston D."/>
        </authorList>
    </citation>
    <scope>NUCLEOTIDE SEQUENCE [LARGE SCALE GENOMIC DNA]</scope>
    <source>
        <strain evidence="2 5">DSM 3772</strain>
    </source>
</reference>
<reference evidence="3 4" key="2">
    <citation type="submission" date="2019-10" db="EMBL/GenBank/DDBJ databases">
        <title>Genome Sequences from Six Type Strain Members of the Archaeal Family Sulfolobaceae: Acidianus ambivalens, Acidianus infernus, Metallosphaera prunae, Stygiolobus azoricus, Sulfolobus metallicus, and Sulfurisphaera ohwakuensis.</title>
        <authorList>
            <person name="Counts J.A."/>
            <person name="Kelly R.M."/>
        </authorList>
    </citation>
    <scope>NUCLEOTIDE SEQUENCE [LARGE SCALE GENOMIC DNA]</scope>
    <source>
        <strain evidence="3 4">LEI 10</strain>
    </source>
</reference>
<keyword evidence="4" id="KW-1185">Reference proteome</keyword>
<keyword evidence="1" id="KW-1133">Transmembrane helix</keyword>
<accession>A0A650CZ52</accession>
<dbReference type="KEGG" id="aamb:D1866_02515"/>
<proteinExistence type="predicted"/>
<dbReference type="Proteomes" id="UP000426328">
    <property type="component" value="Chromosome"/>
</dbReference>
<sequence>MDKIFKVIFIIGLILEFVVAIVVTGNATTTPLTASQVAAVGIITVILLLIAGIIYSQFPYSVLGKPVEKEKQKVEERSR</sequence>
<keyword evidence="1" id="KW-0812">Transmembrane</keyword>
<evidence type="ECO:0000313" key="2">
    <source>
        <dbReference type="EMBL" id="MQL55490.1"/>
    </source>
</evidence>
<evidence type="ECO:0000256" key="1">
    <source>
        <dbReference type="SAM" id="Phobius"/>
    </source>
</evidence>
<evidence type="ECO:0000313" key="3">
    <source>
        <dbReference type="EMBL" id="QGR22827.1"/>
    </source>
</evidence>
<protein>
    <submittedName>
        <fullName evidence="3">Uncharacterized protein</fullName>
    </submittedName>
</protein>
<gene>
    <name evidence="3" type="ORF">D1866_02515</name>
    <name evidence="2" type="ORF">GFB69_06980</name>
</gene>
<feature type="transmembrane region" description="Helical" evidence="1">
    <location>
        <begin position="33"/>
        <end position="55"/>
    </location>
</feature>
<evidence type="ECO:0000313" key="5">
    <source>
        <dbReference type="Proteomes" id="UP000474054"/>
    </source>
</evidence>
<dbReference type="EMBL" id="CP045482">
    <property type="protein sequence ID" value="QGR22827.1"/>
    <property type="molecule type" value="Genomic_DNA"/>
</dbReference>
<organism evidence="3 4">
    <name type="scientific">Acidianus ambivalens</name>
    <name type="common">Desulfurolobus ambivalens</name>
    <dbReference type="NCBI Taxonomy" id="2283"/>
    <lineage>
        <taxon>Archaea</taxon>
        <taxon>Thermoproteota</taxon>
        <taxon>Thermoprotei</taxon>
        <taxon>Sulfolobales</taxon>
        <taxon>Sulfolobaceae</taxon>
        <taxon>Acidianus</taxon>
    </lineage>
</organism>
<evidence type="ECO:0000313" key="4">
    <source>
        <dbReference type="Proteomes" id="UP000426328"/>
    </source>
</evidence>
<feature type="transmembrane region" description="Helical" evidence="1">
    <location>
        <begin position="7"/>
        <end position="27"/>
    </location>
</feature>
<name>A0A650CZ52_ACIAM</name>
<keyword evidence="1" id="KW-0472">Membrane</keyword>
<dbReference type="EMBL" id="WHYS01000001">
    <property type="protein sequence ID" value="MQL55490.1"/>
    <property type="molecule type" value="Genomic_DNA"/>
</dbReference>
<dbReference type="AlphaFoldDB" id="A0A650CZ52"/>